<reference evidence="2" key="4">
    <citation type="submission" date="2020-10" db="EMBL/GenBank/DDBJ databases">
        <authorList>
            <person name="Bassil N.M."/>
            <person name="Lloyd J.R."/>
        </authorList>
    </citation>
    <scope>NUCLEOTIDE SEQUENCE</scope>
    <source>
        <strain evidence="2">NB2006</strain>
    </source>
</reference>
<dbReference type="EMBL" id="CP063356">
    <property type="protein sequence ID" value="QOY37044.1"/>
    <property type="molecule type" value="Genomic_DNA"/>
</dbReference>
<accession>A0A1S2LBA4</accession>
<dbReference type="KEGG" id="aia:AWH56_005210"/>
<dbReference type="OrthoDB" id="2454603at2"/>
<organism evidence="1 3">
    <name type="scientific">Anaerobacillus isosaccharinicus</name>
    <dbReference type="NCBI Taxonomy" id="1532552"/>
    <lineage>
        <taxon>Bacteria</taxon>
        <taxon>Bacillati</taxon>
        <taxon>Bacillota</taxon>
        <taxon>Bacilli</taxon>
        <taxon>Bacillales</taxon>
        <taxon>Bacillaceae</taxon>
        <taxon>Anaerobacillus</taxon>
    </lineage>
</organism>
<sequence>MRDMVEFVTSSLSNTGVIVSFQSLPTGMIPPNQYITFLEYFSDADLEAADEEITTERLIQANVWSKGNYSTLVNAVRKTLEQAGFERISEYDAPYTDGDSHFNKVLRFRFIDEY</sequence>
<dbReference type="Proteomes" id="UP000180175">
    <property type="component" value="Chromosome"/>
</dbReference>
<dbReference type="EMBL" id="LQXD01000157">
    <property type="protein sequence ID" value="OIJ09037.1"/>
    <property type="molecule type" value="Genomic_DNA"/>
</dbReference>
<reference evidence="2 3" key="3">
    <citation type="journal article" date="2019" name="Int. J. Syst. Evol. Microbiol.">
        <title>Anaerobacillus isosaccharinicus sp. nov., an alkaliphilic bacterium which degrades isosaccharinic acid.</title>
        <authorList>
            <person name="Bassil N.M."/>
            <person name="Lloyd J.R."/>
        </authorList>
    </citation>
    <scope>NUCLEOTIDE SEQUENCE [LARGE SCALE GENOMIC DNA]</scope>
    <source>
        <strain evidence="2 3">NB2006</strain>
    </source>
</reference>
<reference evidence="2 3" key="2">
    <citation type="journal article" date="2017" name="Genome Announc.">
        <title>Draft Genome Sequences of Four Alkaliphilic Bacteria Belonging to the Anaerobacillus Genus.</title>
        <authorList>
            <person name="Bassil N.M."/>
            <person name="Lloyd J.R."/>
        </authorList>
    </citation>
    <scope>NUCLEOTIDE SEQUENCE [LARGE SCALE GENOMIC DNA]</scope>
    <source>
        <strain evidence="2 3">NB2006</strain>
    </source>
</reference>
<protein>
    <recommendedName>
        <fullName evidence="4">DUF3168 domain-containing protein</fullName>
    </recommendedName>
</protein>
<evidence type="ECO:0000313" key="1">
    <source>
        <dbReference type="EMBL" id="OIJ09037.1"/>
    </source>
</evidence>
<reference evidence="1 3" key="1">
    <citation type="submission" date="2016-10" db="EMBL/GenBank/DDBJ databases">
        <title>Draft genome sequences of four alkaliphilic bacteria belonging to the Anaerobacillus genus.</title>
        <authorList>
            <person name="Bassil N.M."/>
            <person name="Lloyd J.R."/>
        </authorList>
    </citation>
    <scope>NUCLEOTIDE SEQUENCE [LARGE SCALE GENOMIC DNA]</scope>
    <source>
        <strain evidence="1 3">NB2006</strain>
    </source>
</reference>
<evidence type="ECO:0008006" key="4">
    <source>
        <dbReference type="Google" id="ProtNLM"/>
    </source>
</evidence>
<evidence type="ECO:0000313" key="2">
    <source>
        <dbReference type="EMBL" id="QOY37044.1"/>
    </source>
</evidence>
<keyword evidence="3" id="KW-1185">Reference proteome</keyword>
<proteinExistence type="predicted"/>
<dbReference type="RefSeq" id="WP_071318374.1">
    <property type="nucleotide sequence ID" value="NZ_CP063356.2"/>
</dbReference>
<dbReference type="AlphaFoldDB" id="A0A1S2LBA4"/>
<evidence type="ECO:0000313" key="3">
    <source>
        <dbReference type="Proteomes" id="UP000180175"/>
    </source>
</evidence>
<gene>
    <name evidence="2" type="ORF">AWH56_005210</name>
    <name evidence="1" type="ORF">AWH56_18150</name>
</gene>
<name>A0A1S2LBA4_9BACI</name>